<sequence length="76" mass="8730">MDIEILKQFLRPIQHITLNLIQETAIRRKNCEHLKIPTAAIIKCNTLTMQLNNAKSYCLDMTPQQTSPLGYALKFS</sequence>
<proteinExistence type="predicted"/>
<organism evidence="1 2">
    <name type="scientific">Ameiurus melas</name>
    <name type="common">Black bullhead</name>
    <name type="synonym">Silurus melas</name>
    <dbReference type="NCBI Taxonomy" id="219545"/>
    <lineage>
        <taxon>Eukaryota</taxon>
        <taxon>Metazoa</taxon>
        <taxon>Chordata</taxon>
        <taxon>Craniata</taxon>
        <taxon>Vertebrata</taxon>
        <taxon>Euteleostomi</taxon>
        <taxon>Actinopterygii</taxon>
        <taxon>Neopterygii</taxon>
        <taxon>Teleostei</taxon>
        <taxon>Ostariophysi</taxon>
        <taxon>Siluriformes</taxon>
        <taxon>Ictaluridae</taxon>
        <taxon>Ameiurus</taxon>
    </lineage>
</organism>
<gene>
    <name evidence="1" type="ORF">AMELA_G00100280</name>
</gene>
<name>A0A7J6ATD5_AMEME</name>
<dbReference type="EMBL" id="JAAGNN010000008">
    <property type="protein sequence ID" value="KAF4085885.1"/>
    <property type="molecule type" value="Genomic_DNA"/>
</dbReference>
<comment type="caution">
    <text evidence="1">The sequence shown here is derived from an EMBL/GenBank/DDBJ whole genome shotgun (WGS) entry which is preliminary data.</text>
</comment>
<evidence type="ECO:0000313" key="2">
    <source>
        <dbReference type="Proteomes" id="UP000593565"/>
    </source>
</evidence>
<dbReference type="AlphaFoldDB" id="A0A7J6ATD5"/>
<keyword evidence="2" id="KW-1185">Reference proteome</keyword>
<evidence type="ECO:0000313" key="1">
    <source>
        <dbReference type="EMBL" id="KAF4085885.1"/>
    </source>
</evidence>
<protein>
    <submittedName>
        <fullName evidence="1">Uncharacterized protein</fullName>
    </submittedName>
</protein>
<reference evidence="1 2" key="1">
    <citation type="submission" date="2020-02" db="EMBL/GenBank/DDBJ databases">
        <title>A chromosome-scale genome assembly of the black bullhead catfish (Ameiurus melas).</title>
        <authorList>
            <person name="Wen M."/>
            <person name="Zham M."/>
            <person name="Cabau C."/>
            <person name="Klopp C."/>
            <person name="Donnadieu C."/>
            <person name="Roques C."/>
            <person name="Bouchez O."/>
            <person name="Lampietro C."/>
            <person name="Jouanno E."/>
            <person name="Herpin A."/>
            <person name="Louis A."/>
            <person name="Berthelot C."/>
            <person name="Parey E."/>
            <person name="Roest-Crollius H."/>
            <person name="Braasch I."/>
            <person name="Postlethwait J."/>
            <person name="Robinson-Rechavi M."/>
            <person name="Echchiki A."/>
            <person name="Begum T."/>
            <person name="Montfort J."/>
            <person name="Schartl M."/>
            <person name="Bobe J."/>
            <person name="Guiguen Y."/>
        </authorList>
    </citation>
    <scope>NUCLEOTIDE SEQUENCE [LARGE SCALE GENOMIC DNA]</scope>
    <source>
        <strain evidence="1">M_S1</strain>
        <tissue evidence="1">Blood</tissue>
    </source>
</reference>
<dbReference type="Proteomes" id="UP000593565">
    <property type="component" value="Unassembled WGS sequence"/>
</dbReference>
<accession>A0A7J6ATD5</accession>